<keyword evidence="2" id="KW-1185">Reference proteome</keyword>
<proteinExistence type="predicted"/>
<comment type="caution">
    <text evidence="1">The sequence shown here is derived from an EMBL/GenBank/DDBJ whole genome shotgun (WGS) entry which is preliminary data.</text>
</comment>
<dbReference type="RefSeq" id="WP_322472747.1">
    <property type="nucleotide sequence ID" value="NZ_JBHRZG010000010.1"/>
</dbReference>
<organism evidence="1 2">
    <name type="scientific">Deinococcus rufus</name>
    <dbReference type="NCBI Taxonomy" id="2136097"/>
    <lineage>
        <taxon>Bacteria</taxon>
        <taxon>Thermotogati</taxon>
        <taxon>Deinococcota</taxon>
        <taxon>Deinococci</taxon>
        <taxon>Deinococcales</taxon>
        <taxon>Deinococcaceae</taxon>
        <taxon>Deinococcus</taxon>
    </lineage>
</organism>
<evidence type="ECO:0000313" key="1">
    <source>
        <dbReference type="EMBL" id="MFC3833345.1"/>
    </source>
</evidence>
<gene>
    <name evidence="1" type="ORF">ACFOSB_10790</name>
</gene>
<protein>
    <submittedName>
        <fullName evidence="1">Uncharacterized protein</fullName>
    </submittedName>
</protein>
<reference evidence="2" key="1">
    <citation type="journal article" date="2019" name="Int. J. Syst. Evol. Microbiol.">
        <title>The Global Catalogue of Microorganisms (GCM) 10K type strain sequencing project: providing services to taxonomists for standard genome sequencing and annotation.</title>
        <authorList>
            <consortium name="The Broad Institute Genomics Platform"/>
            <consortium name="The Broad Institute Genome Sequencing Center for Infectious Disease"/>
            <person name="Wu L."/>
            <person name="Ma J."/>
        </authorList>
    </citation>
    <scope>NUCLEOTIDE SEQUENCE [LARGE SCALE GENOMIC DNA]</scope>
    <source>
        <strain evidence="2">CCTCC AB 2017081</strain>
    </source>
</reference>
<sequence length="146" mass="15794">MWESALGEARRHLRQGAGRGLVDAPVEGGYDPQDTAIVRAARWHALVGRSPDVRQLYRMPSIPKYAVMPVRRRGAGHITVAEILQAALLPVTAGDLQCVSDSGAGRPIEVGQVVYVRAVVRPDMDLVTLHVPGGRVSGSLPSRRWS</sequence>
<dbReference type="Proteomes" id="UP001595803">
    <property type="component" value="Unassembled WGS sequence"/>
</dbReference>
<accession>A0ABV7Z8Q2</accession>
<evidence type="ECO:0000313" key="2">
    <source>
        <dbReference type="Proteomes" id="UP001595803"/>
    </source>
</evidence>
<name>A0ABV7Z8Q2_9DEIO</name>
<dbReference type="EMBL" id="JBHRZG010000010">
    <property type="protein sequence ID" value="MFC3833345.1"/>
    <property type="molecule type" value="Genomic_DNA"/>
</dbReference>